<dbReference type="InterPro" id="IPR013216">
    <property type="entry name" value="Methyltransf_11"/>
</dbReference>
<dbReference type="Gene3D" id="3.40.50.150">
    <property type="entry name" value="Vaccinia Virus protein VP39"/>
    <property type="match status" value="1"/>
</dbReference>
<dbReference type="EMBL" id="LPJX01000065">
    <property type="protein sequence ID" value="KWF59198.1"/>
    <property type="molecule type" value="Genomic_DNA"/>
</dbReference>
<protein>
    <submittedName>
        <fullName evidence="1">Methyltransferase type 11</fullName>
    </submittedName>
</protein>
<dbReference type="Proteomes" id="UP000061512">
    <property type="component" value="Unassembled WGS sequence"/>
</dbReference>
<dbReference type="SUPFAM" id="SSF53335">
    <property type="entry name" value="S-adenosyl-L-methionine-dependent methyltransferases"/>
    <property type="match status" value="1"/>
</dbReference>
<name>A0A132ETI2_9BURK</name>
<comment type="caution">
    <text evidence="1">The sequence shown here is derived from an EMBL/GenBank/DDBJ whole genome shotgun (WGS) entry which is preliminary data.</text>
</comment>
<keyword evidence="1" id="KW-0489">Methyltransferase</keyword>
<accession>A0A132ETI2</accession>
<dbReference type="InterPro" id="IPR029063">
    <property type="entry name" value="SAM-dependent_MTases_sf"/>
</dbReference>
<keyword evidence="1" id="KW-0808">Transferase</keyword>
<dbReference type="Pfam" id="PF08241">
    <property type="entry name" value="Methyltransf_11"/>
    <property type="match status" value="1"/>
</dbReference>
<dbReference type="AlphaFoldDB" id="A0A132ETI2"/>
<dbReference type="RefSeq" id="WP_059481849.1">
    <property type="nucleotide sequence ID" value="NZ_JANLBU010000125.1"/>
</dbReference>
<evidence type="ECO:0000313" key="2">
    <source>
        <dbReference type="Proteomes" id="UP000061512"/>
    </source>
</evidence>
<sequence>MHPSAMENGKIFFDTYVSRLGPVKLVEIGSQNVNGSLREVAPSNVEYIGVDFVEGQGVDVILNDPYVLPFETSSIDLVVSSSCFEHSEMFWLVFNEVMRTLKPAGLFFLNAPSNGPFHRYPVDCWRFYPDSANALVTWAKRTGTNAGVLESFTTPQKDDYWNDYLAVFIKNIECASEHPARMLDHLETFTNGMRYGESEILNPDNMPQDINEKHRLMQEVERLTKELEELKRTIESSKNDGSEG</sequence>
<evidence type="ECO:0000313" key="1">
    <source>
        <dbReference type="EMBL" id="KWF59198.1"/>
    </source>
</evidence>
<organism evidence="1 2">
    <name type="scientific">Burkholderia pseudomultivorans</name>
    <dbReference type="NCBI Taxonomy" id="1207504"/>
    <lineage>
        <taxon>Bacteria</taxon>
        <taxon>Pseudomonadati</taxon>
        <taxon>Pseudomonadota</taxon>
        <taxon>Betaproteobacteria</taxon>
        <taxon>Burkholderiales</taxon>
        <taxon>Burkholderiaceae</taxon>
        <taxon>Burkholderia</taxon>
        <taxon>Burkholderia cepacia complex</taxon>
    </lineage>
</organism>
<proteinExistence type="predicted"/>
<gene>
    <name evidence="1" type="ORF">WT57_29540</name>
</gene>
<dbReference type="GO" id="GO:0008757">
    <property type="term" value="F:S-adenosylmethionine-dependent methyltransferase activity"/>
    <property type="evidence" value="ECO:0007669"/>
    <property type="project" value="InterPro"/>
</dbReference>
<dbReference type="GO" id="GO:0032259">
    <property type="term" value="P:methylation"/>
    <property type="evidence" value="ECO:0007669"/>
    <property type="project" value="UniProtKB-KW"/>
</dbReference>
<reference evidence="1 2" key="1">
    <citation type="submission" date="2015-11" db="EMBL/GenBank/DDBJ databases">
        <title>Expanding the genomic diversity of Burkholderia species for the development of highly accurate diagnostics.</title>
        <authorList>
            <person name="Sahl J."/>
            <person name="Keim P."/>
            <person name="Wagner D."/>
        </authorList>
    </citation>
    <scope>NUCLEOTIDE SEQUENCE [LARGE SCALE GENOMIC DNA]</scope>
    <source>
        <strain evidence="1 2">MSMB574WGS</strain>
    </source>
</reference>